<evidence type="ECO:0000313" key="10">
    <source>
        <dbReference type="Proteomes" id="UP000189735"/>
    </source>
</evidence>
<keyword evidence="4 5" id="KW-0472">Membrane</keyword>
<dbReference type="SUPFAM" id="SSF141322">
    <property type="entry name" value="NfeD domain-like"/>
    <property type="match status" value="1"/>
</dbReference>
<keyword evidence="8" id="KW-0645">Protease</keyword>
<proteinExistence type="predicted"/>
<dbReference type="AlphaFoldDB" id="A0A1T4X3T0"/>
<dbReference type="InterPro" id="IPR002810">
    <property type="entry name" value="NfeD-like_C"/>
</dbReference>
<keyword evidence="8" id="KW-0378">Hydrolase</keyword>
<dbReference type="Proteomes" id="UP000032503">
    <property type="component" value="Unassembled WGS sequence"/>
</dbReference>
<dbReference type="InterPro" id="IPR012340">
    <property type="entry name" value="NA-bd_OB-fold"/>
</dbReference>
<protein>
    <submittedName>
        <fullName evidence="7 8">Membrane protein</fullName>
    </submittedName>
</protein>
<reference evidence="7 9" key="1">
    <citation type="journal article" date="2001" name="Int. J. Syst. Evol. Microbiol.">
        <title>Agreia bicolorata gen. nov., sp. nov., to accommodate actinobacteria isolated from narrow reed grass infected by the nematode Heteroanguina graminophila.</title>
        <authorList>
            <person name="Evtushenko L.I."/>
            <person name="Dorofeeva L.V."/>
            <person name="Dobrovolskaya T.G."/>
            <person name="Streshinskaya G.M."/>
            <person name="Subbotin S.A."/>
            <person name="Tiedje J.M."/>
        </authorList>
    </citation>
    <scope>NUCLEOTIDE SEQUENCE [LARGE SCALE GENOMIC DNA]</scope>
    <source>
        <strain evidence="7 9">VKM Ac-1804</strain>
    </source>
</reference>
<evidence type="ECO:0000259" key="6">
    <source>
        <dbReference type="Pfam" id="PF01957"/>
    </source>
</evidence>
<gene>
    <name evidence="8" type="ORF">SAMN06295879_0567</name>
    <name evidence="7" type="ORF">TZ00_16250</name>
</gene>
<dbReference type="Gene3D" id="2.40.50.140">
    <property type="entry name" value="Nucleic acid-binding proteins"/>
    <property type="match status" value="1"/>
</dbReference>
<reference evidence="8" key="4">
    <citation type="submission" date="2017-02" db="EMBL/GenBank/DDBJ databases">
        <authorList>
            <person name="Peterson S.W."/>
        </authorList>
    </citation>
    <scope>NUCLEOTIDE SEQUENCE [LARGE SCALE GENOMIC DNA]</scope>
    <source>
        <strain evidence="8">VKM Ac-2052</strain>
    </source>
</reference>
<dbReference type="EMBL" id="FUYG01000002">
    <property type="protein sequence ID" value="SKA84206.1"/>
    <property type="molecule type" value="Genomic_DNA"/>
</dbReference>
<accession>A0A1T4X3T0</accession>
<evidence type="ECO:0000256" key="4">
    <source>
        <dbReference type="ARBA" id="ARBA00023136"/>
    </source>
</evidence>
<evidence type="ECO:0000313" key="7">
    <source>
        <dbReference type="EMBL" id="KJC63225.1"/>
    </source>
</evidence>
<evidence type="ECO:0000256" key="1">
    <source>
        <dbReference type="ARBA" id="ARBA00004141"/>
    </source>
</evidence>
<reference evidence="7" key="2">
    <citation type="submission" date="2015-02" db="EMBL/GenBank/DDBJ databases">
        <authorList>
            <person name="Vasilyev I.Y."/>
            <person name="Siniagina M.N."/>
            <person name="Malanin S.Y."/>
            <person name="Boulygina E.A."/>
            <person name="Grygoryeva T.V."/>
            <person name="Yarullina D.R."/>
            <person name="Ilinskaya O.N."/>
        </authorList>
    </citation>
    <scope>NUCLEOTIDE SEQUENCE</scope>
    <source>
        <strain evidence="7">VKM Ac-1804</strain>
    </source>
</reference>
<dbReference type="RefSeq" id="WP_044443286.1">
    <property type="nucleotide sequence ID" value="NZ_FUYG01000002.1"/>
</dbReference>
<reference evidence="10" key="3">
    <citation type="submission" date="2017-02" db="EMBL/GenBank/DDBJ databases">
        <authorList>
            <person name="Varghese N."/>
            <person name="Submissions S."/>
        </authorList>
    </citation>
    <scope>NUCLEOTIDE SEQUENCE [LARGE SCALE GENOMIC DNA]</scope>
    <source>
        <strain evidence="10">VKM Ac-2052</strain>
    </source>
</reference>
<dbReference type="InterPro" id="IPR052165">
    <property type="entry name" value="Membrane_assoc_protease"/>
</dbReference>
<comment type="subcellular location">
    <subcellularLocation>
        <location evidence="1">Membrane</location>
        <topology evidence="1">Multi-pass membrane protein</topology>
    </subcellularLocation>
</comment>
<evidence type="ECO:0000313" key="9">
    <source>
        <dbReference type="Proteomes" id="UP000032503"/>
    </source>
</evidence>
<evidence type="ECO:0000256" key="5">
    <source>
        <dbReference type="SAM" id="Phobius"/>
    </source>
</evidence>
<dbReference type="EMBL" id="JYFC01000008">
    <property type="protein sequence ID" value="KJC63225.1"/>
    <property type="molecule type" value="Genomic_DNA"/>
</dbReference>
<name>A0A1T4X3T0_9MICO</name>
<feature type="domain" description="NfeD-like C-terminal" evidence="6">
    <location>
        <begin position="89"/>
        <end position="151"/>
    </location>
</feature>
<keyword evidence="9" id="KW-1185">Reference proteome</keyword>
<evidence type="ECO:0000313" key="8">
    <source>
        <dbReference type="EMBL" id="SKA84206.1"/>
    </source>
</evidence>
<sequence length="157" mass="16798">MVEFLASYAWTIWLALVLVFLIVEMFSLEFTFLMIALGSVGGLVSSLVGVPWFFQIVIAAAISLLLIFTIRPPLLRALRRGGDPTKSNVDALIGLEGIVTTRLTGEGGHVKLSNGDIWTARVSPITDSAVVDLGERVLVTAIDGATAFVVPAERTAL</sequence>
<keyword evidence="3 5" id="KW-1133">Transmembrane helix</keyword>
<feature type="transmembrane region" description="Helical" evidence="5">
    <location>
        <begin position="52"/>
        <end position="70"/>
    </location>
</feature>
<dbReference type="GO" id="GO:0005886">
    <property type="term" value="C:plasma membrane"/>
    <property type="evidence" value="ECO:0007669"/>
    <property type="project" value="TreeGrafter"/>
</dbReference>
<dbReference type="Pfam" id="PF01957">
    <property type="entry name" value="NfeD"/>
    <property type="match status" value="1"/>
</dbReference>
<evidence type="ECO:0000256" key="2">
    <source>
        <dbReference type="ARBA" id="ARBA00022692"/>
    </source>
</evidence>
<organism evidence="8 10">
    <name type="scientific">Agreia bicolorata</name>
    <dbReference type="NCBI Taxonomy" id="110935"/>
    <lineage>
        <taxon>Bacteria</taxon>
        <taxon>Bacillati</taxon>
        <taxon>Actinomycetota</taxon>
        <taxon>Actinomycetes</taxon>
        <taxon>Micrococcales</taxon>
        <taxon>Microbacteriaceae</taxon>
        <taxon>Agreia</taxon>
    </lineage>
</organism>
<evidence type="ECO:0000256" key="3">
    <source>
        <dbReference type="ARBA" id="ARBA00022989"/>
    </source>
</evidence>
<keyword evidence="2 5" id="KW-0812">Transmembrane</keyword>
<dbReference type="PANTHER" id="PTHR33507:SF3">
    <property type="entry name" value="INNER MEMBRANE PROTEIN YBBJ"/>
    <property type="match status" value="1"/>
</dbReference>
<dbReference type="GO" id="GO:0008233">
    <property type="term" value="F:peptidase activity"/>
    <property type="evidence" value="ECO:0007669"/>
    <property type="project" value="UniProtKB-KW"/>
</dbReference>
<dbReference type="GO" id="GO:0006508">
    <property type="term" value="P:proteolysis"/>
    <property type="evidence" value="ECO:0007669"/>
    <property type="project" value="UniProtKB-KW"/>
</dbReference>
<dbReference type="Proteomes" id="UP000189735">
    <property type="component" value="Unassembled WGS sequence"/>
</dbReference>
<dbReference type="PANTHER" id="PTHR33507">
    <property type="entry name" value="INNER MEMBRANE PROTEIN YBBJ"/>
    <property type="match status" value="1"/>
</dbReference>